<feature type="active site" description="Proton acceptor" evidence="5">
    <location>
        <position position="144"/>
    </location>
</feature>
<dbReference type="InterPro" id="IPR002933">
    <property type="entry name" value="Peptidase_M20"/>
</dbReference>
<evidence type="ECO:0000313" key="9">
    <source>
        <dbReference type="Proteomes" id="UP000245591"/>
    </source>
</evidence>
<comment type="similarity">
    <text evidence="1">Belongs to the peptidase M20A family.</text>
</comment>
<dbReference type="InterPro" id="IPR036264">
    <property type="entry name" value="Bact_exopeptidase_dim_dom"/>
</dbReference>
<organism evidence="8 9">
    <name type="scientific">Smittium angustum</name>
    <dbReference type="NCBI Taxonomy" id="133377"/>
    <lineage>
        <taxon>Eukaryota</taxon>
        <taxon>Fungi</taxon>
        <taxon>Fungi incertae sedis</taxon>
        <taxon>Zoopagomycota</taxon>
        <taxon>Kickxellomycotina</taxon>
        <taxon>Harpellomycetes</taxon>
        <taxon>Harpellales</taxon>
        <taxon>Legeriomycetaceae</taxon>
        <taxon>Smittium</taxon>
    </lineage>
</organism>
<dbReference type="Pfam" id="PF01546">
    <property type="entry name" value="Peptidase_M20"/>
    <property type="match status" value="1"/>
</dbReference>
<dbReference type="Pfam" id="PF07687">
    <property type="entry name" value="M20_dimer"/>
    <property type="match status" value="1"/>
</dbReference>
<evidence type="ECO:0000256" key="3">
    <source>
        <dbReference type="ARBA" id="ARBA00022723"/>
    </source>
</evidence>
<name>A0A2U1JB26_SMIAN</name>
<dbReference type="GO" id="GO:0005737">
    <property type="term" value="C:cytoplasm"/>
    <property type="evidence" value="ECO:0007669"/>
    <property type="project" value="InterPro"/>
</dbReference>
<keyword evidence="3 6" id="KW-0479">Metal-binding</keyword>
<comment type="cofactor">
    <cofactor evidence="6">
        <name>Zn(2+)</name>
        <dbReference type="ChEBI" id="CHEBI:29105"/>
    </cofactor>
    <text evidence="6">Binds 2 Zn(2+) ions per subunit.</text>
</comment>
<comment type="caution">
    <text evidence="8">The sequence shown here is derived from an EMBL/GenBank/DDBJ whole genome shotgun (WGS) entry which is preliminary data.</text>
</comment>
<reference evidence="8 9" key="1">
    <citation type="journal article" date="2018" name="MBio">
        <title>Comparative Genomics Reveals the Core Gene Toolbox for the Fungus-Insect Symbiosis.</title>
        <authorList>
            <person name="Wang Y."/>
            <person name="Stata M."/>
            <person name="Wang W."/>
            <person name="Stajich J.E."/>
            <person name="White M.M."/>
            <person name="Moncalvo J.M."/>
        </authorList>
    </citation>
    <scope>NUCLEOTIDE SEQUENCE [LARGE SCALE GENOMIC DNA]</scope>
    <source>
        <strain evidence="8 9">AUS-126-30</strain>
    </source>
</reference>
<sequence length="400" mass="44840">MEPASIARFREYLRIETVHPKPDYENCTKFLERQAKEIGLEFNVVECVPGKPTVIMTWKGTDPTLQSIILNSHTDVVPVFEEFWDYPPFSAERVPTDDGDFKIYARGTQDMKIVGSCYLEAIRNLKAAGKTPTRNVYLTFVPDEEIGGTDGMKQFLKTDFFKNMNAGFALDEGIANTGPDLYAFYAERVKNQVKFTTHGTTGHGSQFIKDTAISKLMAIGNELLAYRDVEEAKLISQYGEVTQENLGEVTTVNMNIVNGGVQVNVVPESFSAVFDIRVTPHQNITEFNDWLKSIAAKHDAEFENLHDMQNGGFTDISSENKYWGVISDVVNSMGLKTINAIFPAATDSRYLRMAGIPAIGISPLRNLPVLLHVHNEYVTESQFMEGIDFYTDLIIKLSQV</sequence>
<evidence type="ECO:0000256" key="2">
    <source>
        <dbReference type="ARBA" id="ARBA00022490"/>
    </source>
</evidence>
<proteinExistence type="inferred from homology"/>
<feature type="binding site" evidence="6">
    <location>
        <position position="145"/>
    </location>
    <ligand>
        <name>Zn(2+)</name>
        <dbReference type="ChEBI" id="CHEBI:29105"/>
        <label>2</label>
    </ligand>
</feature>
<dbReference type="Gene3D" id="1.10.150.900">
    <property type="match status" value="1"/>
</dbReference>
<dbReference type="GO" id="GO:0046872">
    <property type="term" value="F:metal ion binding"/>
    <property type="evidence" value="ECO:0007669"/>
    <property type="project" value="UniProtKB-KW"/>
</dbReference>
<feature type="binding site" evidence="6">
    <location>
        <position position="73"/>
    </location>
    <ligand>
        <name>Zn(2+)</name>
        <dbReference type="ChEBI" id="CHEBI:29105"/>
        <label>1</label>
    </ligand>
</feature>
<keyword evidence="9" id="KW-1185">Reference proteome</keyword>
<dbReference type="GO" id="GO:0004046">
    <property type="term" value="F:aminoacylase activity"/>
    <property type="evidence" value="ECO:0007669"/>
    <property type="project" value="InterPro"/>
</dbReference>
<protein>
    <recommendedName>
        <fullName evidence="7">Peptidase M20 dimerisation domain-containing protein</fullName>
    </recommendedName>
</protein>
<feature type="active site" evidence="5">
    <location>
        <position position="75"/>
    </location>
</feature>
<evidence type="ECO:0000256" key="5">
    <source>
        <dbReference type="PIRSR" id="PIRSR036696-1"/>
    </source>
</evidence>
<dbReference type="PIRSF" id="PIRSF036696">
    <property type="entry name" value="ACY-1"/>
    <property type="match status" value="1"/>
</dbReference>
<dbReference type="Gene3D" id="3.40.630.10">
    <property type="entry name" value="Zn peptidases"/>
    <property type="match status" value="1"/>
</dbReference>
<evidence type="ECO:0000256" key="6">
    <source>
        <dbReference type="PIRSR" id="PIRSR036696-2"/>
    </source>
</evidence>
<feature type="binding site" evidence="6">
    <location>
        <position position="110"/>
    </location>
    <ligand>
        <name>Zn(2+)</name>
        <dbReference type="ChEBI" id="CHEBI:29105"/>
        <label>1</label>
    </ligand>
</feature>
<evidence type="ECO:0000313" key="8">
    <source>
        <dbReference type="EMBL" id="PWA02311.1"/>
    </source>
</evidence>
<dbReference type="FunFam" id="3.40.630.10:FF:000019">
    <property type="entry name" value="Aminoacylase 1"/>
    <property type="match status" value="1"/>
</dbReference>
<dbReference type="PANTHER" id="PTHR45892:SF1">
    <property type="entry name" value="AMINOACYLASE-1"/>
    <property type="match status" value="1"/>
</dbReference>
<dbReference type="GO" id="GO:0006520">
    <property type="term" value="P:amino acid metabolic process"/>
    <property type="evidence" value="ECO:0007669"/>
    <property type="project" value="InterPro"/>
</dbReference>
<gene>
    <name evidence="8" type="ORF">BB558_001555</name>
</gene>
<accession>A0A2U1JB26</accession>
<dbReference type="Proteomes" id="UP000245591">
    <property type="component" value="Unassembled WGS sequence"/>
</dbReference>
<dbReference type="SUPFAM" id="SSF55031">
    <property type="entry name" value="Bacterial exopeptidase dimerisation domain"/>
    <property type="match status" value="1"/>
</dbReference>
<feature type="binding site" evidence="6">
    <location>
        <position position="172"/>
    </location>
    <ligand>
        <name>Zn(2+)</name>
        <dbReference type="ChEBI" id="CHEBI:29105"/>
        <label>1</label>
    </ligand>
</feature>
<dbReference type="InterPro" id="IPR052083">
    <property type="entry name" value="Aminoacylase-1_M20A"/>
</dbReference>
<keyword evidence="2" id="KW-0963">Cytoplasm</keyword>
<evidence type="ECO:0000259" key="7">
    <source>
        <dbReference type="Pfam" id="PF07687"/>
    </source>
</evidence>
<evidence type="ECO:0000256" key="1">
    <source>
        <dbReference type="ARBA" id="ARBA00006247"/>
    </source>
</evidence>
<dbReference type="InterPro" id="IPR011650">
    <property type="entry name" value="Peptidase_M20_dimer"/>
</dbReference>
<feature type="binding site" evidence="6">
    <location>
        <position position="110"/>
    </location>
    <ligand>
        <name>Zn(2+)</name>
        <dbReference type="ChEBI" id="CHEBI:29105"/>
        <label>2</label>
    </ligand>
</feature>
<dbReference type="NCBIfam" id="TIGR01880">
    <property type="entry name" value="Ac-peptdase-euk"/>
    <property type="match status" value="1"/>
</dbReference>
<dbReference type="AlphaFoldDB" id="A0A2U1JB26"/>
<feature type="domain" description="Peptidase M20 dimerisation" evidence="7">
    <location>
        <begin position="190"/>
        <end position="301"/>
    </location>
</feature>
<keyword evidence="4 6" id="KW-0862">Zinc</keyword>
<feature type="binding site" evidence="6">
    <location>
        <position position="372"/>
    </location>
    <ligand>
        <name>Zn(2+)</name>
        <dbReference type="ChEBI" id="CHEBI:29105"/>
        <label>2</label>
    </ligand>
</feature>
<evidence type="ECO:0000256" key="4">
    <source>
        <dbReference type="ARBA" id="ARBA00022833"/>
    </source>
</evidence>
<dbReference type="Gene3D" id="3.30.70.360">
    <property type="match status" value="1"/>
</dbReference>
<dbReference type="PANTHER" id="PTHR45892">
    <property type="entry name" value="AMINOACYLASE-1"/>
    <property type="match status" value="1"/>
</dbReference>
<dbReference type="SUPFAM" id="SSF53187">
    <property type="entry name" value="Zn-dependent exopeptidases"/>
    <property type="match status" value="1"/>
</dbReference>
<dbReference type="EMBL" id="MBFU01000086">
    <property type="protein sequence ID" value="PWA02311.1"/>
    <property type="molecule type" value="Genomic_DNA"/>
</dbReference>
<dbReference type="InterPro" id="IPR010159">
    <property type="entry name" value="N-acyl_aa_amidohydrolase"/>
</dbReference>